<feature type="region of interest" description="Disordered" evidence="1">
    <location>
        <begin position="191"/>
        <end position="248"/>
    </location>
</feature>
<dbReference type="EMBL" id="VSWD01000010">
    <property type="protein sequence ID" value="KAK3089353.1"/>
    <property type="molecule type" value="Genomic_DNA"/>
</dbReference>
<evidence type="ECO:0000256" key="1">
    <source>
        <dbReference type="SAM" id="MobiDB-lite"/>
    </source>
</evidence>
<dbReference type="AlphaFoldDB" id="A0AA89BVV0"/>
<evidence type="ECO:0000313" key="3">
    <source>
        <dbReference type="Proteomes" id="UP001186944"/>
    </source>
</evidence>
<feature type="compositionally biased region" description="Basic and acidic residues" evidence="1">
    <location>
        <begin position="340"/>
        <end position="355"/>
    </location>
</feature>
<proteinExistence type="predicted"/>
<sequence length="714" mass="79097">MRCCWAEDCHRPTSETTHSYLKSVREDYHTRELEEQSEFDNKWDRAKNGHVEPPNPIEQITLNSESVHVQILASEDKSSDDLCRESSKYRHIEPKIIVSNSTPKKRAMLGEKTQMHQARKLPTDASVIPMEPESANDLHVLFLQQKMQESSDKVSVVSLVDEESELSDKSKSGCVEEITRRALNEMEVEIKEDVNSNMTESASEENDTHIISKSKEDQRDIMRMGSPDSSSSTDDHHDDSIILSGSGNINDNYRLSATENISPLPSNTGTRSKTLFSVQVTSTPAPKSTSAWQQEVVTPDYQIPPSDQIKQDVNGPKIFAVEKVHEKGNEKKCKQGALHLENEMRTDNKSDDSAQEKCTSSEDSAVIDSSVQICSTEDLVSSVVNETAKGDDFYKDAVVDKGLNETEQENRGSKSDSESSVEEENEDRDSSEEEKLKILKMRLTDAFSIDRDENGIRGSKGSGDESTIKDELEIAREIYMSRGTTIPPTNHTTPRSLNTIPEDDIPLDNNLPTTYIPTNGNSVLNTPTKQALKFDDLSEEFSGPVSEPFEWDDYISDDLQLVGDVKYSESSPRQTMDFPEWSLDNDSSSQESESKVLNKAYGDSSASSTSESRPGSGASSLGTPCSTSESEVKSPAGIAARSYVKDLLAKRSSTSPSHFTYSNNRSITNKASFYALSHTIDLDSTEHAGSDSEYSTSPTSMTNGDGAFMDDWDL</sequence>
<feature type="compositionally biased region" description="Basic and acidic residues" evidence="1">
    <location>
        <begin position="206"/>
        <end position="222"/>
    </location>
</feature>
<feature type="region of interest" description="Disordered" evidence="1">
    <location>
        <begin position="402"/>
        <end position="434"/>
    </location>
</feature>
<feature type="region of interest" description="Disordered" evidence="1">
    <location>
        <begin position="567"/>
        <end position="635"/>
    </location>
</feature>
<dbReference type="Proteomes" id="UP001186944">
    <property type="component" value="Unassembled WGS sequence"/>
</dbReference>
<keyword evidence="3" id="KW-1185">Reference proteome</keyword>
<organism evidence="2 3">
    <name type="scientific">Pinctada imbricata</name>
    <name type="common">Atlantic pearl-oyster</name>
    <name type="synonym">Pinctada martensii</name>
    <dbReference type="NCBI Taxonomy" id="66713"/>
    <lineage>
        <taxon>Eukaryota</taxon>
        <taxon>Metazoa</taxon>
        <taxon>Spiralia</taxon>
        <taxon>Lophotrochozoa</taxon>
        <taxon>Mollusca</taxon>
        <taxon>Bivalvia</taxon>
        <taxon>Autobranchia</taxon>
        <taxon>Pteriomorphia</taxon>
        <taxon>Pterioida</taxon>
        <taxon>Pterioidea</taxon>
        <taxon>Pteriidae</taxon>
        <taxon>Pinctada</taxon>
    </lineage>
</organism>
<feature type="region of interest" description="Disordered" evidence="1">
    <location>
        <begin position="336"/>
        <end position="364"/>
    </location>
</feature>
<protein>
    <submittedName>
        <fullName evidence="2">Uncharacterized protein</fullName>
    </submittedName>
</protein>
<feature type="compositionally biased region" description="Polar residues" evidence="1">
    <location>
        <begin position="604"/>
        <end position="629"/>
    </location>
</feature>
<gene>
    <name evidence="2" type="ORF">FSP39_002964</name>
</gene>
<feature type="region of interest" description="Disordered" evidence="1">
    <location>
        <begin position="684"/>
        <end position="714"/>
    </location>
</feature>
<feature type="compositionally biased region" description="Acidic residues" evidence="1">
    <location>
        <begin position="419"/>
        <end position="432"/>
    </location>
</feature>
<feature type="compositionally biased region" description="Polar residues" evidence="1">
    <location>
        <begin position="692"/>
        <end position="703"/>
    </location>
</feature>
<evidence type="ECO:0000313" key="2">
    <source>
        <dbReference type="EMBL" id="KAK3089353.1"/>
    </source>
</evidence>
<accession>A0AA89BVV0</accession>
<name>A0AA89BVV0_PINIB</name>
<reference evidence="2" key="1">
    <citation type="submission" date="2019-08" db="EMBL/GenBank/DDBJ databases">
        <title>The improved chromosome-level genome for the pearl oyster Pinctada fucata martensii using PacBio sequencing and Hi-C.</title>
        <authorList>
            <person name="Zheng Z."/>
        </authorList>
    </citation>
    <scope>NUCLEOTIDE SEQUENCE</scope>
    <source>
        <strain evidence="2">ZZ-2019</strain>
        <tissue evidence="2">Adductor muscle</tissue>
    </source>
</reference>
<feature type="compositionally biased region" description="Basic and acidic residues" evidence="1">
    <location>
        <begin position="402"/>
        <end position="417"/>
    </location>
</feature>
<comment type="caution">
    <text evidence="2">The sequence shown here is derived from an EMBL/GenBank/DDBJ whole genome shotgun (WGS) entry which is preliminary data.</text>
</comment>